<dbReference type="GO" id="GO:0043565">
    <property type="term" value="F:sequence-specific DNA binding"/>
    <property type="evidence" value="ECO:0007669"/>
    <property type="project" value="InterPro"/>
</dbReference>
<dbReference type="InterPro" id="IPR037923">
    <property type="entry name" value="HTH-like"/>
</dbReference>
<dbReference type="GO" id="GO:0003700">
    <property type="term" value="F:DNA-binding transcription factor activity"/>
    <property type="evidence" value="ECO:0007669"/>
    <property type="project" value="InterPro"/>
</dbReference>
<dbReference type="Gene3D" id="1.10.10.60">
    <property type="entry name" value="Homeodomain-like"/>
    <property type="match status" value="2"/>
</dbReference>
<gene>
    <name evidence="5" type="ORF">GGQ92_000957</name>
</gene>
<dbReference type="InterPro" id="IPR009057">
    <property type="entry name" value="Homeodomain-like_sf"/>
</dbReference>
<dbReference type="InterPro" id="IPR020449">
    <property type="entry name" value="Tscrpt_reg_AraC-type_HTH"/>
</dbReference>
<dbReference type="PRINTS" id="PR00032">
    <property type="entry name" value="HTHARAC"/>
</dbReference>
<evidence type="ECO:0000256" key="3">
    <source>
        <dbReference type="ARBA" id="ARBA00023163"/>
    </source>
</evidence>
<dbReference type="InterPro" id="IPR003313">
    <property type="entry name" value="AraC-bd"/>
</dbReference>
<dbReference type="InterPro" id="IPR018062">
    <property type="entry name" value="HTH_AraC-typ_CS"/>
</dbReference>
<dbReference type="PROSITE" id="PS01124">
    <property type="entry name" value="HTH_ARAC_FAMILY_2"/>
    <property type="match status" value="1"/>
</dbReference>
<keyword evidence="1" id="KW-0805">Transcription regulation</keyword>
<dbReference type="PROSITE" id="PS00041">
    <property type="entry name" value="HTH_ARAC_FAMILY_1"/>
    <property type="match status" value="1"/>
</dbReference>
<keyword evidence="2" id="KW-0238">DNA-binding</keyword>
<evidence type="ECO:0000313" key="6">
    <source>
        <dbReference type="Proteomes" id="UP000572212"/>
    </source>
</evidence>
<keyword evidence="6" id="KW-1185">Reference proteome</keyword>
<reference evidence="5 6" key="1">
    <citation type="submission" date="2020-08" db="EMBL/GenBank/DDBJ databases">
        <title>Genomic Encyclopedia of Type Strains, Phase IV (KMG-IV): sequencing the most valuable type-strain genomes for metagenomic binning, comparative biology and taxonomic classification.</title>
        <authorList>
            <person name="Goeker M."/>
        </authorList>
    </citation>
    <scope>NUCLEOTIDE SEQUENCE [LARGE SCALE GENOMIC DNA]</scope>
    <source>
        <strain evidence="5 6">DSM 11805</strain>
    </source>
</reference>
<dbReference type="SUPFAM" id="SSF46689">
    <property type="entry name" value="Homeodomain-like"/>
    <property type="match status" value="1"/>
</dbReference>
<organism evidence="5 6">
    <name type="scientific">Gracilibacillus halotolerans</name>
    <dbReference type="NCBI Taxonomy" id="74386"/>
    <lineage>
        <taxon>Bacteria</taxon>
        <taxon>Bacillati</taxon>
        <taxon>Bacillota</taxon>
        <taxon>Bacilli</taxon>
        <taxon>Bacillales</taxon>
        <taxon>Bacillaceae</taxon>
        <taxon>Gracilibacillus</taxon>
    </lineage>
</organism>
<accession>A0A841RL37</accession>
<dbReference type="SMART" id="SM00342">
    <property type="entry name" value="HTH_ARAC"/>
    <property type="match status" value="1"/>
</dbReference>
<dbReference type="SUPFAM" id="SSF51215">
    <property type="entry name" value="Regulatory protein AraC"/>
    <property type="match status" value="1"/>
</dbReference>
<evidence type="ECO:0000256" key="2">
    <source>
        <dbReference type="ARBA" id="ARBA00023125"/>
    </source>
</evidence>
<dbReference type="EMBL" id="JACHON010000002">
    <property type="protein sequence ID" value="MBB6512176.1"/>
    <property type="molecule type" value="Genomic_DNA"/>
</dbReference>
<dbReference type="Pfam" id="PF12833">
    <property type="entry name" value="HTH_18"/>
    <property type="match status" value="1"/>
</dbReference>
<evidence type="ECO:0000313" key="5">
    <source>
        <dbReference type="EMBL" id="MBB6512176.1"/>
    </source>
</evidence>
<sequence>MRIGFCGYSYHNRTFQTLHRSRLSAYLFRLQVEGKAHVKIRNKYHTVQKGSLVIVKPHEEYELFVSENEPSGDFNVYCEGDWINEKFSMAPSITEIHMEDSLLELWNQLIIEERKPNKEKNSELSYHLLSALLLSLERSLDRKGRDVHRPYIVTKMMRYIEVNAIKQDFQLKDVAEECNLSVSRCAHLFKEHVQQTIIDYAQSIRLTAAINQMKYTTMTLENIALNCGFSSYSYFHRVFKKHYQQSPREYRLNM</sequence>
<dbReference type="PANTHER" id="PTHR43280">
    <property type="entry name" value="ARAC-FAMILY TRANSCRIPTIONAL REGULATOR"/>
    <property type="match status" value="1"/>
</dbReference>
<keyword evidence="3" id="KW-0804">Transcription</keyword>
<comment type="caution">
    <text evidence="5">The sequence shown here is derived from an EMBL/GenBank/DDBJ whole genome shotgun (WGS) entry which is preliminary data.</text>
</comment>
<feature type="domain" description="HTH araC/xylS-type" evidence="4">
    <location>
        <begin position="154"/>
        <end position="253"/>
    </location>
</feature>
<evidence type="ECO:0000256" key="1">
    <source>
        <dbReference type="ARBA" id="ARBA00023015"/>
    </source>
</evidence>
<dbReference type="RefSeq" id="WP_184245138.1">
    <property type="nucleotide sequence ID" value="NZ_BAAACU010000002.1"/>
</dbReference>
<dbReference type="AlphaFoldDB" id="A0A841RL37"/>
<dbReference type="PANTHER" id="PTHR43280:SF2">
    <property type="entry name" value="HTH-TYPE TRANSCRIPTIONAL REGULATOR EXSA"/>
    <property type="match status" value="1"/>
</dbReference>
<dbReference type="Proteomes" id="UP000572212">
    <property type="component" value="Unassembled WGS sequence"/>
</dbReference>
<dbReference type="Pfam" id="PF02311">
    <property type="entry name" value="AraC_binding"/>
    <property type="match status" value="1"/>
</dbReference>
<evidence type="ECO:0000259" key="4">
    <source>
        <dbReference type="PROSITE" id="PS01124"/>
    </source>
</evidence>
<proteinExistence type="predicted"/>
<dbReference type="InterPro" id="IPR018060">
    <property type="entry name" value="HTH_AraC"/>
</dbReference>
<name>A0A841RL37_9BACI</name>
<protein>
    <submittedName>
        <fullName evidence="5">AraC family transcriptional regulator of arabinose operon</fullName>
    </submittedName>
</protein>